<evidence type="ECO:0000256" key="1">
    <source>
        <dbReference type="ARBA" id="ARBA00022649"/>
    </source>
</evidence>
<sequence>MRFFLRDAAKLDLADIWLSTANRWGVDQADDYVRAIEDRLSRICDFPESYPNYDCSHGKFRKARSGEHLIFYIISEMTVEVVRVLHSRMDVEDALT</sequence>
<proteinExistence type="inferred from homology"/>
<name>A0ABT1XPP0_9SPHN</name>
<protein>
    <recommendedName>
        <fullName evidence="2">Toxin</fullName>
    </recommendedName>
</protein>
<reference evidence="3 4" key="1">
    <citation type="submission" date="2022-08" db="EMBL/GenBank/DDBJ databases">
        <title>Polyphasic taxonomy analysis of Qipengyuania sp.RS5-5.</title>
        <authorList>
            <person name="Xamxidin M."/>
            <person name="Wu M."/>
        </authorList>
    </citation>
    <scope>NUCLEOTIDE SEQUENCE [LARGE SCALE GENOMIC DNA]</scope>
    <source>
        <strain evidence="3 4">RS5-5</strain>
    </source>
</reference>
<dbReference type="Pfam" id="PF05016">
    <property type="entry name" value="ParE_toxin"/>
    <property type="match status" value="1"/>
</dbReference>
<keyword evidence="1" id="KW-1277">Toxin-antitoxin system</keyword>
<evidence type="ECO:0000313" key="4">
    <source>
        <dbReference type="Proteomes" id="UP001206067"/>
    </source>
</evidence>
<organism evidence="3 4">
    <name type="scientific">Parerythrobacter lacustris</name>
    <dbReference type="NCBI Taxonomy" id="2969984"/>
    <lineage>
        <taxon>Bacteria</taxon>
        <taxon>Pseudomonadati</taxon>
        <taxon>Pseudomonadota</taxon>
        <taxon>Alphaproteobacteria</taxon>
        <taxon>Sphingomonadales</taxon>
        <taxon>Erythrobacteraceae</taxon>
        <taxon>Parerythrobacter</taxon>
    </lineage>
</organism>
<dbReference type="Proteomes" id="UP001206067">
    <property type="component" value="Unassembled WGS sequence"/>
</dbReference>
<evidence type="ECO:0000256" key="2">
    <source>
        <dbReference type="PIRNR" id="PIRNR029218"/>
    </source>
</evidence>
<gene>
    <name evidence="3" type="ORF">NSO95_06710</name>
</gene>
<dbReference type="InterPro" id="IPR028344">
    <property type="entry name" value="ParE1/4"/>
</dbReference>
<dbReference type="InterPro" id="IPR007712">
    <property type="entry name" value="RelE/ParE_toxin"/>
</dbReference>
<keyword evidence="4" id="KW-1185">Reference proteome</keyword>
<dbReference type="PIRSF" id="PIRSF029218">
    <property type="entry name" value="ParE"/>
    <property type="match status" value="1"/>
</dbReference>
<dbReference type="Gene3D" id="3.30.2310.20">
    <property type="entry name" value="RelE-like"/>
    <property type="match status" value="1"/>
</dbReference>
<dbReference type="InterPro" id="IPR035093">
    <property type="entry name" value="RelE/ParE_toxin_dom_sf"/>
</dbReference>
<comment type="similarity">
    <text evidence="2">Belongs to the RelE toxin family.</text>
</comment>
<dbReference type="EMBL" id="JANKHH010000004">
    <property type="protein sequence ID" value="MCR2833631.1"/>
    <property type="molecule type" value="Genomic_DNA"/>
</dbReference>
<evidence type="ECO:0000313" key="3">
    <source>
        <dbReference type="EMBL" id="MCR2833631.1"/>
    </source>
</evidence>
<dbReference type="RefSeq" id="WP_257595411.1">
    <property type="nucleotide sequence ID" value="NZ_JANKHH010000004.1"/>
</dbReference>
<accession>A0ABT1XPP0</accession>
<comment type="caution">
    <text evidence="3">The sequence shown here is derived from an EMBL/GenBank/DDBJ whole genome shotgun (WGS) entry which is preliminary data.</text>
</comment>